<comment type="caution">
    <text evidence="2">The sequence shown here is derived from an EMBL/GenBank/DDBJ whole genome shotgun (WGS) entry which is preliminary data.</text>
</comment>
<dbReference type="InterPro" id="IPR021306">
    <property type="entry name" value="DUF2878"/>
</dbReference>
<proteinExistence type="predicted"/>
<feature type="transmembrane region" description="Helical" evidence="1">
    <location>
        <begin position="12"/>
        <end position="34"/>
    </location>
</feature>
<gene>
    <name evidence="2" type="ORF">ICT70_14260</name>
</gene>
<evidence type="ECO:0000313" key="2">
    <source>
        <dbReference type="EMBL" id="MBD1401822.1"/>
    </source>
</evidence>
<sequence>MNPLLNIAIYQLIWFVAVLGGESLVWVAMVLILLHFGLTPTPKTDLVLVVLVLFIGVLIDGTLRLSGFFIFAEDRFPIPLWLGCLWMGLATVFNHSLGWLKNRLWLAALLGAIGGPAAYIAGGRLGAAEFSVSLPWSIAVLAIIWGLLVPGLVWLSSKIVIAGDRPLKVVKTRAT</sequence>
<feature type="transmembrane region" description="Helical" evidence="1">
    <location>
        <begin position="46"/>
        <end position="72"/>
    </location>
</feature>
<feature type="transmembrane region" description="Helical" evidence="1">
    <location>
        <begin position="78"/>
        <end position="97"/>
    </location>
</feature>
<dbReference type="Pfam" id="PF11086">
    <property type="entry name" value="DUF2878"/>
    <property type="match status" value="1"/>
</dbReference>
<dbReference type="Proteomes" id="UP000632828">
    <property type="component" value="Unassembled WGS sequence"/>
</dbReference>
<evidence type="ECO:0000256" key="1">
    <source>
        <dbReference type="SAM" id="Phobius"/>
    </source>
</evidence>
<feature type="transmembrane region" description="Helical" evidence="1">
    <location>
        <begin position="134"/>
        <end position="155"/>
    </location>
</feature>
<dbReference type="EMBL" id="JACWUN010000023">
    <property type="protein sequence ID" value="MBD1401822.1"/>
    <property type="molecule type" value="Genomic_DNA"/>
</dbReference>
<keyword evidence="1" id="KW-0472">Membrane</keyword>
<evidence type="ECO:0000313" key="3">
    <source>
        <dbReference type="Proteomes" id="UP000632828"/>
    </source>
</evidence>
<organism evidence="2 3">
    <name type="scientific">Pelovirga terrestris</name>
    <dbReference type="NCBI Taxonomy" id="2771352"/>
    <lineage>
        <taxon>Bacteria</taxon>
        <taxon>Pseudomonadati</taxon>
        <taxon>Thermodesulfobacteriota</taxon>
        <taxon>Desulfuromonadia</taxon>
        <taxon>Geobacterales</taxon>
        <taxon>Geobacteraceae</taxon>
        <taxon>Pelovirga</taxon>
    </lineage>
</organism>
<dbReference type="AlphaFoldDB" id="A0A8J6ULU4"/>
<feature type="transmembrane region" description="Helical" evidence="1">
    <location>
        <begin position="104"/>
        <end position="122"/>
    </location>
</feature>
<reference evidence="2" key="1">
    <citation type="submission" date="2020-09" db="EMBL/GenBank/DDBJ databases">
        <title>Pelobacter alkaliphilus sp. nov., a novel anaerobic arsenate-reducing bacterium from terrestrial mud volcano.</title>
        <authorList>
            <person name="Khomyakova M.A."/>
            <person name="Merkel A.Y."/>
            <person name="Slobodkin A.I."/>
        </authorList>
    </citation>
    <scope>NUCLEOTIDE SEQUENCE</scope>
    <source>
        <strain evidence="2">M08fum</strain>
    </source>
</reference>
<protein>
    <submittedName>
        <fullName evidence="2">DUF2878 domain-containing protein</fullName>
    </submittedName>
</protein>
<dbReference type="RefSeq" id="WP_191157799.1">
    <property type="nucleotide sequence ID" value="NZ_JACWUN010000023.1"/>
</dbReference>
<accession>A0A8J6ULU4</accession>
<keyword evidence="1" id="KW-0812">Transmembrane</keyword>
<name>A0A8J6ULU4_9BACT</name>
<keyword evidence="1" id="KW-1133">Transmembrane helix</keyword>
<keyword evidence="3" id="KW-1185">Reference proteome</keyword>